<feature type="transmembrane region" description="Helical" evidence="1">
    <location>
        <begin position="5"/>
        <end position="23"/>
    </location>
</feature>
<evidence type="ECO:0000313" key="2">
    <source>
        <dbReference type="EMBL" id="GEP82389.1"/>
    </source>
</evidence>
<reference evidence="3 4" key="1">
    <citation type="submission" date="2016-02" db="EMBL/GenBank/DDBJ databases">
        <title>Draft genome sequence of hydrocarbon degrading Staphylococcus saprophyticus Strain CNV2, isolated from crude-oil contaminated soil from Noonmati Oil Refinery, Guwahati, Assam, India.</title>
        <authorList>
            <person name="Mukherjee A."/>
            <person name="Chettri B."/>
            <person name="Langpoklakpam J."/>
            <person name="Singh A.K."/>
            <person name="Chattopadhyay D.J."/>
        </authorList>
    </citation>
    <scope>NUCLEOTIDE SEQUENCE [LARGE SCALE GENOMIC DNA]</scope>
    <source>
        <strain evidence="3 4">CNV2</strain>
    </source>
</reference>
<sequence>MYKFLYVALACGIISGAGVFLHIPQYPSLIFPMLVALLGVISTLITIPNKEISGMLKLGGILINIMPLLGSFTMLNS</sequence>
<keyword evidence="1" id="KW-0472">Membrane</keyword>
<proteinExistence type="predicted"/>
<reference evidence="2 5" key="2">
    <citation type="submission" date="2019-07" db="EMBL/GenBank/DDBJ databases">
        <title>Whole genome shotgun sequence of Staphylococcus kloosii NBRC 109624.</title>
        <authorList>
            <person name="Hosoyama A."/>
            <person name="Uohara A."/>
            <person name="Ohji S."/>
            <person name="Ichikawa N."/>
        </authorList>
    </citation>
    <scope>NUCLEOTIDE SEQUENCE [LARGE SCALE GENOMIC DNA]</scope>
    <source>
        <strain evidence="2 5">NBRC 109624</strain>
    </source>
</reference>
<dbReference type="OrthoDB" id="2413326at2"/>
<gene>
    <name evidence="3" type="ORF">A0131_11935</name>
    <name evidence="2" type="ORF">SKL01_15670</name>
</gene>
<dbReference type="Proteomes" id="UP000075418">
    <property type="component" value="Unassembled WGS sequence"/>
</dbReference>
<dbReference type="RefSeq" id="WP_061855732.1">
    <property type="nucleotide sequence ID" value="NZ_BKAQ01000012.1"/>
</dbReference>
<keyword evidence="5" id="KW-1185">Reference proteome</keyword>
<feature type="transmembrane region" description="Helical" evidence="1">
    <location>
        <begin position="54"/>
        <end position="75"/>
    </location>
</feature>
<name>A0A151A145_9STAP</name>
<evidence type="ECO:0000313" key="5">
    <source>
        <dbReference type="Proteomes" id="UP000321040"/>
    </source>
</evidence>
<feature type="transmembrane region" description="Helical" evidence="1">
    <location>
        <begin position="29"/>
        <end position="47"/>
    </location>
</feature>
<evidence type="ECO:0000313" key="4">
    <source>
        <dbReference type="Proteomes" id="UP000075418"/>
    </source>
</evidence>
<comment type="caution">
    <text evidence="3">The sequence shown here is derived from an EMBL/GenBank/DDBJ whole genome shotgun (WGS) entry which is preliminary data.</text>
</comment>
<dbReference type="GeneID" id="69904736"/>
<evidence type="ECO:0000256" key="1">
    <source>
        <dbReference type="SAM" id="Phobius"/>
    </source>
</evidence>
<dbReference type="Proteomes" id="UP000321040">
    <property type="component" value="Unassembled WGS sequence"/>
</dbReference>
<accession>A0A2T4RF16</accession>
<dbReference type="KEGG" id="skl:C7J89_05250"/>
<dbReference type="EMBL" id="BKAQ01000012">
    <property type="protein sequence ID" value="GEP82389.1"/>
    <property type="molecule type" value="Genomic_DNA"/>
</dbReference>
<evidence type="ECO:0000313" key="3">
    <source>
        <dbReference type="EMBL" id="KYH13033.1"/>
    </source>
</evidence>
<accession>A0A151A145</accession>
<dbReference type="EMBL" id="LUGM01000005">
    <property type="protein sequence ID" value="KYH13033.1"/>
    <property type="molecule type" value="Genomic_DNA"/>
</dbReference>
<protein>
    <submittedName>
        <fullName evidence="3">Uncharacterized protein</fullName>
    </submittedName>
</protein>
<keyword evidence="1" id="KW-0812">Transmembrane</keyword>
<organism evidence="3 4">
    <name type="scientific">Staphylococcus kloosii</name>
    <dbReference type="NCBI Taxonomy" id="29384"/>
    <lineage>
        <taxon>Bacteria</taxon>
        <taxon>Bacillati</taxon>
        <taxon>Bacillota</taxon>
        <taxon>Bacilli</taxon>
        <taxon>Bacillales</taxon>
        <taxon>Staphylococcaceae</taxon>
        <taxon>Staphylococcus</taxon>
    </lineage>
</organism>
<dbReference type="AlphaFoldDB" id="A0A151A145"/>
<keyword evidence="1" id="KW-1133">Transmembrane helix</keyword>